<evidence type="ECO:0000259" key="11">
    <source>
        <dbReference type="PROSITE" id="PS51210"/>
    </source>
</evidence>
<reference evidence="12" key="2">
    <citation type="submission" date="2023-06" db="EMBL/GenBank/DDBJ databases">
        <authorList>
            <person name="Kobayashi Y."/>
            <person name="Kayamori A."/>
            <person name="Aoki K."/>
            <person name="Shiwa Y."/>
            <person name="Fujita N."/>
            <person name="Sugita T."/>
            <person name="Iwasaki W."/>
            <person name="Tanaka N."/>
            <person name="Takashima M."/>
        </authorList>
    </citation>
    <scope>NUCLEOTIDE SEQUENCE</scope>
    <source>
        <strain evidence="12">HIS016</strain>
    </source>
</reference>
<evidence type="ECO:0000256" key="5">
    <source>
        <dbReference type="ARBA" id="ARBA00022963"/>
    </source>
</evidence>
<comment type="catalytic activity">
    <reaction evidence="9">
        <text>a 1-acyl-sn-glycero-3-phosphocholine + H2O = sn-glycerol 3-phosphocholine + a fatty acid + H(+)</text>
        <dbReference type="Rhea" id="RHEA:15177"/>
        <dbReference type="ChEBI" id="CHEBI:15377"/>
        <dbReference type="ChEBI" id="CHEBI:15378"/>
        <dbReference type="ChEBI" id="CHEBI:16870"/>
        <dbReference type="ChEBI" id="CHEBI:28868"/>
        <dbReference type="ChEBI" id="CHEBI:58168"/>
        <dbReference type="EC" id="3.1.1.5"/>
    </reaction>
</comment>
<comment type="similarity">
    <text evidence="1 9">Belongs to the lysophospholipase family.</text>
</comment>
<feature type="domain" description="PLA2c" evidence="11">
    <location>
        <begin position="70"/>
        <end position="597"/>
    </location>
</feature>
<dbReference type="Pfam" id="PF01735">
    <property type="entry name" value="PLA2_B"/>
    <property type="match status" value="1"/>
</dbReference>
<evidence type="ECO:0000256" key="1">
    <source>
        <dbReference type="ARBA" id="ARBA00008780"/>
    </source>
</evidence>
<dbReference type="PROSITE" id="PS51210">
    <property type="entry name" value="PLA2C"/>
    <property type="match status" value="1"/>
</dbReference>
<comment type="caution">
    <text evidence="12">The sequence shown here is derived from an EMBL/GenBank/DDBJ whole genome shotgun (WGS) entry which is preliminary data.</text>
</comment>
<dbReference type="SMART" id="SM00022">
    <property type="entry name" value="PLAc"/>
    <property type="match status" value="1"/>
</dbReference>
<evidence type="ECO:0000313" key="13">
    <source>
        <dbReference type="Proteomes" id="UP001222932"/>
    </source>
</evidence>
<evidence type="ECO:0000256" key="3">
    <source>
        <dbReference type="ARBA" id="ARBA00022729"/>
    </source>
</evidence>
<evidence type="ECO:0000313" key="12">
    <source>
        <dbReference type="EMBL" id="GMK56328.1"/>
    </source>
</evidence>
<dbReference type="InterPro" id="IPR016035">
    <property type="entry name" value="Acyl_Trfase/lysoPLipase"/>
</dbReference>
<evidence type="ECO:0000256" key="4">
    <source>
        <dbReference type="ARBA" id="ARBA00022801"/>
    </source>
</evidence>
<sequence length="669" mass="72423">MHTAIALAALVAVAQAIPHGPSSPQSDLAKRDPQQDTELIERSDDLPDVITKSESFLVGGNTDYRPYTVPCPQNITWIRSAIGGVSQNESDYLAKRKPTIDKAVQNMMSKSGLSTPPRTPVIALALSGGGYRAMINGLGMTQGLMEESLESTNAGTGGWLDAVSYMGGLSGGSWATGSFIANGGMLPTDLVQNVLDLDSNLIFPDDGKTSFYYNMLSNVRAKAGEGFPTAITDYWALALGNHLLPKQWRLDTSPNITFSALLNNIPQLQNAQLPVPIIIAAEREPGEKNLPSNSTVWELTLWEYGSWAVGQNNNKTIGFFTPIEYIGTNMTGGKPTDMNKCYKGFDQLSFVMGTSSTLFNAALLTLAQVETNSSFVDWIKDILSDISQANNDVAEYVNFAADYTQLANPLSNLKYLTMVDAGETNQNIPIEPFIVSGRRVDTIVAFDNSADTRYSWPNGSSLWVTYNRALKFQQDFGITIKMPKVPSTDGFVSLGLNQRPVFFGCNSTDTPMVIYIPNYPWTWYSNSSTMQLEYDTPSALKQMESSIRSFTLNGTVPEWPKCLACAMSDRAFAYTAANRSQECQACFNTWCWNGTDVDTAVANDYEPVMGVTPTWLAQNGLSNNVQTSGVSFESASASALSAAKPLIGGASIAAAIAAATFGGIMTVLH</sequence>
<evidence type="ECO:0000256" key="7">
    <source>
        <dbReference type="ARBA" id="ARBA00023180"/>
    </source>
</evidence>
<keyword evidence="6 8" id="KW-0443">Lipid metabolism</keyword>
<dbReference type="AlphaFoldDB" id="A0AAD3TTI8"/>
<dbReference type="GO" id="GO:0004622">
    <property type="term" value="F:phosphatidylcholine lysophospholipase activity"/>
    <property type="evidence" value="ECO:0007669"/>
    <property type="project" value="UniProtKB-EC"/>
</dbReference>
<dbReference type="PANTHER" id="PTHR10728">
    <property type="entry name" value="CYTOSOLIC PHOSPHOLIPASE A2"/>
    <property type="match status" value="1"/>
</dbReference>
<keyword evidence="7" id="KW-0325">Glycoprotein</keyword>
<feature type="transmembrane region" description="Helical" evidence="10">
    <location>
        <begin position="646"/>
        <end position="668"/>
    </location>
</feature>
<organism evidence="12 13">
    <name type="scientific">Cutaneotrichosporon spelunceum</name>
    <dbReference type="NCBI Taxonomy" id="1672016"/>
    <lineage>
        <taxon>Eukaryota</taxon>
        <taxon>Fungi</taxon>
        <taxon>Dikarya</taxon>
        <taxon>Basidiomycota</taxon>
        <taxon>Agaricomycotina</taxon>
        <taxon>Tremellomycetes</taxon>
        <taxon>Trichosporonales</taxon>
        <taxon>Trichosporonaceae</taxon>
        <taxon>Cutaneotrichosporon</taxon>
    </lineage>
</organism>
<dbReference type="EMBL" id="BTCM01000003">
    <property type="protein sequence ID" value="GMK56328.1"/>
    <property type="molecule type" value="Genomic_DNA"/>
</dbReference>
<dbReference type="InterPro" id="IPR002642">
    <property type="entry name" value="LysoPLipase_cat_dom"/>
</dbReference>
<dbReference type="SUPFAM" id="SSF52151">
    <property type="entry name" value="FabD/lysophospholipase-like"/>
    <property type="match status" value="1"/>
</dbReference>
<feature type="signal peptide" evidence="9">
    <location>
        <begin position="1"/>
        <end position="16"/>
    </location>
</feature>
<name>A0AAD3TTI8_9TREE</name>
<feature type="chain" id="PRO_5041781575" description="Lysophospholipase" evidence="9">
    <location>
        <begin position="17"/>
        <end position="669"/>
    </location>
</feature>
<protein>
    <recommendedName>
        <fullName evidence="2 9">Lysophospholipase</fullName>
        <ecNumber evidence="2 9">3.1.1.5</ecNumber>
    </recommendedName>
</protein>
<evidence type="ECO:0000256" key="10">
    <source>
        <dbReference type="SAM" id="Phobius"/>
    </source>
</evidence>
<dbReference type="EC" id="3.1.1.5" evidence="2 9"/>
<evidence type="ECO:0000256" key="9">
    <source>
        <dbReference type="RuleBase" id="RU362103"/>
    </source>
</evidence>
<evidence type="ECO:0000256" key="2">
    <source>
        <dbReference type="ARBA" id="ARBA00013274"/>
    </source>
</evidence>
<keyword evidence="4 8" id="KW-0378">Hydrolase</keyword>
<evidence type="ECO:0000256" key="6">
    <source>
        <dbReference type="ARBA" id="ARBA00023098"/>
    </source>
</evidence>
<dbReference type="GO" id="GO:0005829">
    <property type="term" value="C:cytosol"/>
    <property type="evidence" value="ECO:0007669"/>
    <property type="project" value="TreeGrafter"/>
</dbReference>
<dbReference type="GO" id="GO:0004623">
    <property type="term" value="F:phospholipase A2 activity"/>
    <property type="evidence" value="ECO:0007669"/>
    <property type="project" value="TreeGrafter"/>
</dbReference>
<dbReference type="Proteomes" id="UP001222932">
    <property type="component" value="Unassembled WGS sequence"/>
</dbReference>
<reference evidence="12" key="1">
    <citation type="journal article" date="2023" name="BMC Genomics">
        <title>Chromosome-level genome assemblies of Cutaneotrichosporon spp. (Trichosporonales, Basidiomycota) reveal imbalanced evolution between nucleotide sequences and chromosome synteny.</title>
        <authorList>
            <person name="Kobayashi Y."/>
            <person name="Kayamori A."/>
            <person name="Aoki K."/>
            <person name="Shiwa Y."/>
            <person name="Matsutani M."/>
            <person name="Fujita N."/>
            <person name="Sugita T."/>
            <person name="Iwasaki W."/>
            <person name="Tanaka N."/>
            <person name="Takashima M."/>
        </authorList>
    </citation>
    <scope>NUCLEOTIDE SEQUENCE</scope>
    <source>
        <strain evidence="12">HIS016</strain>
    </source>
</reference>
<keyword evidence="5 8" id="KW-0442">Lipid degradation</keyword>
<evidence type="ECO:0000256" key="8">
    <source>
        <dbReference type="PROSITE-ProRule" id="PRU00555"/>
    </source>
</evidence>
<proteinExistence type="inferred from homology"/>
<accession>A0AAD3TTI8</accession>
<dbReference type="GO" id="GO:0046475">
    <property type="term" value="P:glycerophospholipid catabolic process"/>
    <property type="evidence" value="ECO:0007669"/>
    <property type="project" value="TreeGrafter"/>
</dbReference>
<keyword evidence="10" id="KW-1133">Transmembrane helix</keyword>
<gene>
    <name evidence="12" type="ORF">CspeluHIS016_0301680</name>
</gene>
<keyword evidence="10" id="KW-0812">Transmembrane</keyword>
<dbReference type="PANTHER" id="PTHR10728:SF33">
    <property type="entry name" value="LYSOPHOSPHOLIPASE 1-RELATED"/>
    <property type="match status" value="1"/>
</dbReference>
<keyword evidence="10" id="KW-0472">Membrane</keyword>
<dbReference type="Gene3D" id="3.40.1090.10">
    <property type="entry name" value="Cytosolic phospholipase A2 catalytic domain"/>
    <property type="match status" value="1"/>
</dbReference>
<keyword evidence="13" id="KW-1185">Reference proteome</keyword>
<keyword evidence="3 9" id="KW-0732">Signal</keyword>